<sequence>MAAQEDRAEGVEWLQMERDRHAPGLLSDNLYMVEWLKRVLGIPEHPGLLFLQACEANSLPQPLNPRDDEKGGKLVAPGQACAPDWKHYALVTGRLPQTLCVHC</sequence>
<evidence type="ECO:0000313" key="1">
    <source>
        <dbReference type="EMBL" id="GFR67827.1"/>
    </source>
</evidence>
<keyword evidence="2" id="KW-1185">Reference proteome</keyword>
<evidence type="ECO:0008006" key="3">
    <source>
        <dbReference type="Google" id="ProtNLM"/>
    </source>
</evidence>
<gene>
    <name evidence="1" type="ORF">ElyMa_000260100</name>
</gene>
<accession>A0AAV4F3R2</accession>
<protein>
    <recommendedName>
        <fullName evidence="3">Raptor N-terminal CASPase-like domain-containing protein</fullName>
    </recommendedName>
</protein>
<dbReference type="Proteomes" id="UP000762676">
    <property type="component" value="Unassembled WGS sequence"/>
</dbReference>
<comment type="caution">
    <text evidence="1">The sequence shown here is derived from an EMBL/GenBank/DDBJ whole genome shotgun (WGS) entry which is preliminary data.</text>
</comment>
<name>A0AAV4F3R2_9GAST</name>
<dbReference type="AlphaFoldDB" id="A0AAV4F3R2"/>
<organism evidence="1 2">
    <name type="scientific">Elysia marginata</name>
    <dbReference type="NCBI Taxonomy" id="1093978"/>
    <lineage>
        <taxon>Eukaryota</taxon>
        <taxon>Metazoa</taxon>
        <taxon>Spiralia</taxon>
        <taxon>Lophotrochozoa</taxon>
        <taxon>Mollusca</taxon>
        <taxon>Gastropoda</taxon>
        <taxon>Heterobranchia</taxon>
        <taxon>Euthyneura</taxon>
        <taxon>Panpulmonata</taxon>
        <taxon>Sacoglossa</taxon>
        <taxon>Placobranchoidea</taxon>
        <taxon>Plakobranchidae</taxon>
        <taxon>Elysia</taxon>
    </lineage>
</organism>
<reference evidence="1 2" key="1">
    <citation type="journal article" date="2021" name="Elife">
        <title>Chloroplast acquisition without the gene transfer in kleptoplastic sea slugs, Plakobranchus ocellatus.</title>
        <authorList>
            <person name="Maeda T."/>
            <person name="Takahashi S."/>
            <person name="Yoshida T."/>
            <person name="Shimamura S."/>
            <person name="Takaki Y."/>
            <person name="Nagai Y."/>
            <person name="Toyoda A."/>
            <person name="Suzuki Y."/>
            <person name="Arimoto A."/>
            <person name="Ishii H."/>
            <person name="Satoh N."/>
            <person name="Nishiyama T."/>
            <person name="Hasebe M."/>
            <person name="Maruyama T."/>
            <person name="Minagawa J."/>
            <person name="Obokata J."/>
            <person name="Shigenobu S."/>
        </authorList>
    </citation>
    <scope>NUCLEOTIDE SEQUENCE [LARGE SCALE GENOMIC DNA]</scope>
</reference>
<evidence type="ECO:0000313" key="2">
    <source>
        <dbReference type="Proteomes" id="UP000762676"/>
    </source>
</evidence>
<proteinExistence type="predicted"/>
<dbReference type="EMBL" id="BMAT01000538">
    <property type="protein sequence ID" value="GFR67827.1"/>
    <property type="molecule type" value="Genomic_DNA"/>
</dbReference>